<proteinExistence type="predicted"/>
<reference evidence="1" key="1">
    <citation type="submission" date="2021-01" db="EMBL/GenBank/DDBJ databases">
        <authorList>
            <person name="Sun Q."/>
        </authorList>
    </citation>
    <scope>NUCLEOTIDE SEQUENCE</scope>
    <source>
        <strain evidence="1">YIM B02566</strain>
    </source>
</reference>
<evidence type="ECO:0000313" key="2">
    <source>
        <dbReference type="Proteomes" id="UP000616151"/>
    </source>
</evidence>
<dbReference type="EMBL" id="JAENHL010000007">
    <property type="protein sequence ID" value="MBK1868099.1"/>
    <property type="molecule type" value="Genomic_DNA"/>
</dbReference>
<dbReference type="Proteomes" id="UP000616151">
    <property type="component" value="Unassembled WGS sequence"/>
</dbReference>
<sequence>MRFLKFRGPQSTDSVARHLKMTLPGARKHLNTLLGAHLVGFADESGQVGRPKRSWHLTAAAERRFPDSHSVLTLEMIGAVRTVFGEDGLDRLISSRETETEARYRSALAGLGDTAQKVAKLAELRSEEGYMAEWRAEPDGSFLLAENHCPICAAARICQGFCRSELEVFQNVLGPGVAVLRAEHILAGARRCAYVIQPLAGHP</sequence>
<accession>A0ACC5R603</accession>
<gene>
    <name evidence="1" type="ORF">JHL16_17235</name>
</gene>
<name>A0ACC5R603_9HYPH</name>
<keyword evidence="2" id="KW-1185">Reference proteome</keyword>
<organism evidence="1 2">
    <name type="scientific">Taklimakanibacter albus</name>
    <dbReference type="NCBI Taxonomy" id="2800327"/>
    <lineage>
        <taxon>Bacteria</taxon>
        <taxon>Pseudomonadati</taxon>
        <taxon>Pseudomonadota</taxon>
        <taxon>Alphaproteobacteria</taxon>
        <taxon>Hyphomicrobiales</taxon>
        <taxon>Aestuariivirgaceae</taxon>
        <taxon>Taklimakanibacter</taxon>
    </lineage>
</organism>
<protein>
    <submittedName>
        <fullName evidence="1">Transcriptional regulator</fullName>
    </submittedName>
</protein>
<evidence type="ECO:0000313" key="1">
    <source>
        <dbReference type="EMBL" id="MBK1868099.1"/>
    </source>
</evidence>
<comment type="caution">
    <text evidence="1">The sequence shown here is derived from an EMBL/GenBank/DDBJ whole genome shotgun (WGS) entry which is preliminary data.</text>
</comment>